<dbReference type="AlphaFoldDB" id="A0A6S6WSF7"/>
<feature type="binding site" evidence="8">
    <location>
        <begin position="183"/>
        <end position="186"/>
    </location>
    <ligand>
        <name>ATP</name>
        <dbReference type="ChEBI" id="CHEBI:30616"/>
    </ligand>
</feature>
<dbReference type="UniPathway" id="UPA00028">
    <property type="reaction ID" value="UER00005"/>
</dbReference>
<dbReference type="InterPro" id="IPR003721">
    <property type="entry name" value="Pantoate_ligase"/>
</dbReference>
<dbReference type="NCBIfam" id="TIGR00018">
    <property type="entry name" value="panC"/>
    <property type="match status" value="1"/>
</dbReference>
<dbReference type="EC" id="6.3.2.1" evidence="8"/>
<feature type="binding site" evidence="8">
    <location>
        <position position="58"/>
    </location>
    <ligand>
        <name>(R)-pantoate</name>
        <dbReference type="ChEBI" id="CHEBI:15980"/>
    </ligand>
</feature>
<comment type="catalytic activity">
    <reaction evidence="7 8">
        <text>(R)-pantoate + beta-alanine + ATP = (R)-pantothenate + AMP + diphosphate + H(+)</text>
        <dbReference type="Rhea" id="RHEA:10912"/>
        <dbReference type="ChEBI" id="CHEBI:15378"/>
        <dbReference type="ChEBI" id="CHEBI:15980"/>
        <dbReference type="ChEBI" id="CHEBI:29032"/>
        <dbReference type="ChEBI" id="CHEBI:30616"/>
        <dbReference type="ChEBI" id="CHEBI:33019"/>
        <dbReference type="ChEBI" id="CHEBI:57966"/>
        <dbReference type="ChEBI" id="CHEBI:456215"/>
        <dbReference type="EC" id="6.3.2.1"/>
    </reaction>
</comment>
<feature type="binding site" evidence="8">
    <location>
        <begin position="146"/>
        <end position="149"/>
    </location>
    <ligand>
        <name>ATP</name>
        <dbReference type="ChEBI" id="CHEBI:30616"/>
    </ligand>
</feature>
<keyword evidence="5 8" id="KW-0547">Nucleotide-binding</keyword>
<evidence type="ECO:0000256" key="2">
    <source>
        <dbReference type="ARBA" id="ARBA00009256"/>
    </source>
</evidence>
<evidence type="ECO:0000256" key="8">
    <source>
        <dbReference type="HAMAP-Rule" id="MF_00158"/>
    </source>
</evidence>
<comment type="similarity">
    <text evidence="2 8">Belongs to the pantothenate synthetase family.</text>
</comment>
<dbReference type="EMBL" id="CADCXY010000005">
    <property type="protein sequence ID" value="CAB0151667.1"/>
    <property type="molecule type" value="Genomic_DNA"/>
</dbReference>
<organism evidence="9 10">
    <name type="scientific">Pseudidiomarina piscicola</name>
    <dbReference type="NCBI Taxonomy" id="2614830"/>
    <lineage>
        <taxon>Bacteria</taxon>
        <taxon>Pseudomonadati</taxon>
        <taxon>Pseudomonadota</taxon>
        <taxon>Gammaproteobacteria</taxon>
        <taxon>Alteromonadales</taxon>
        <taxon>Idiomarinaceae</taxon>
        <taxon>Pseudidiomarina</taxon>
    </lineage>
</organism>
<comment type="subunit">
    <text evidence="8">Homodimer.</text>
</comment>
<dbReference type="FunFam" id="3.40.50.620:FF:000013">
    <property type="entry name" value="Pantothenate synthetase"/>
    <property type="match status" value="1"/>
</dbReference>
<evidence type="ECO:0000313" key="9">
    <source>
        <dbReference type="EMBL" id="CAB0151667.1"/>
    </source>
</evidence>
<dbReference type="GO" id="GO:0005524">
    <property type="term" value="F:ATP binding"/>
    <property type="evidence" value="ECO:0007669"/>
    <property type="project" value="UniProtKB-KW"/>
</dbReference>
<comment type="miscellaneous">
    <text evidence="8">The reaction proceeds by a bi uni uni bi ping pong mechanism.</text>
</comment>
<feature type="binding site" evidence="8">
    <location>
        <position position="152"/>
    </location>
    <ligand>
        <name>(R)-pantoate</name>
        <dbReference type="ChEBI" id="CHEBI:15980"/>
    </ligand>
</feature>
<dbReference type="SUPFAM" id="SSF52374">
    <property type="entry name" value="Nucleotidylyl transferase"/>
    <property type="match status" value="1"/>
</dbReference>
<keyword evidence="8" id="KW-0963">Cytoplasm</keyword>
<feature type="binding site" evidence="8">
    <location>
        <begin position="27"/>
        <end position="34"/>
    </location>
    <ligand>
        <name>ATP</name>
        <dbReference type="ChEBI" id="CHEBI:30616"/>
    </ligand>
</feature>
<comment type="caution">
    <text evidence="8">Lacks conserved residue(s) required for the propagation of feature annotation.</text>
</comment>
<dbReference type="GO" id="GO:0005829">
    <property type="term" value="C:cytosol"/>
    <property type="evidence" value="ECO:0007669"/>
    <property type="project" value="TreeGrafter"/>
</dbReference>
<proteinExistence type="inferred from homology"/>
<dbReference type="Proteomes" id="UP000481517">
    <property type="component" value="Unassembled WGS sequence"/>
</dbReference>
<dbReference type="InterPro" id="IPR014729">
    <property type="entry name" value="Rossmann-like_a/b/a_fold"/>
</dbReference>
<dbReference type="PANTHER" id="PTHR21299">
    <property type="entry name" value="CYTIDYLATE KINASE/PANTOATE-BETA-ALANINE LIGASE"/>
    <property type="match status" value="1"/>
</dbReference>
<protein>
    <recommendedName>
        <fullName evidence="8">Pantothenate synthetase</fullName>
        <shortName evidence="8">PS</shortName>
        <ecNumber evidence="8">6.3.2.1</ecNumber>
    </recommendedName>
    <alternativeName>
        <fullName evidence="8">Pantoate--beta-alanine ligase</fullName>
    </alternativeName>
    <alternativeName>
        <fullName evidence="8">Pantoate-activating enzyme</fullName>
    </alternativeName>
</protein>
<dbReference type="HAMAP" id="MF_00158">
    <property type="entry name" value="PanC"/>
    <property type="match status" value="1"/>
</dbReference>
<dbReference type="Gene3D" id="3.40.50.620">
    <property type="entry name" value="HUPs"/>
    <property type="match status" value="1"/>
</dbReference>
<gene>
    <name evidence="8 9" type="primary">panC</name>
    <name evidence="9" type="ORF">PSI9734_02042</name>
</gene>
<keyword evidence="10" id="KW-1185">Reference proteome</keyword>
<comment type="pathway">
    <text evidence="1 8">Cofactor biosynthesis; (R)-pantothenate biosynthesis; (R)-pantothenate from (R)-pantoate and beta-alanine: step 1/1.</text>
</comment>
<dbReference type="Gene3D" id="3.30.1300.10">
    <property type="entry name" value="Pantoate-beta-alanine ligase, C-terminal domain"/>
    <property type="match status" value="1"/>
</dbReference>
<reference evidence="9 10" key="1">
    <citation type="submission" date="2020-02" db="EMBL/GenBank/DDBJ databases">
        <authorList>
            <person name="Rodrigo-Torres L."/>
            <person name="Arahal R. D."/>
            <person name="Lucena T."/>
        </authorList>
    </citation>
    <scope>NUCLEOTIDE SEQUENCE [LARGE SCALE GENOMIC DNA]</scope>
    <source>
        <strain evidence="9 10">CECT 9734</strain>
    </source>
</reference>
<feature type="active site" description="Proton donor" evidence="8">
    <location>
        <position position="34"/>
    </location>
</feature>
<comment type="subcellular location">
    <subcellularLocation>
        <location evidence="8">Cytoplasm</location>
    </subcellularLocation>
</comment>
<feature type="binding site" evidence="8">
    <location>
        <position position="58"/>
    </location>
    <ligand>
        <name>beta-alanine</name>
        <dbReference type="ChEBI" id="CHEBI:57966"/>
    </ligand>
</feature>
<keyword evidence="4 8" id="KW-0566">Pantothenate biosynthesis</keyword>
<comment type="function">
    <text evidence="8">Catalyzes the condensation of pantoate with beta-alanine in an ATP-dependent reaction via a pantoyl-adenylate intermediate.</text>
</comment>
<keyword evidence="3 8" id="KW-0436">Ligase</keyword>
<dbReference type="RefSeq" id="WP_173921033.1">
    <property type="nucleotide sequence ID" value="NZ_CADCXY010000005.1"/>
</dbReference>
<dbReference type="CDD" id="cd00560">
    <property type="entry name" value="PanC"/>
    <property type="match status" value="1"/>
</dbReference>
<evidence type="ECO:0000256" key="4">
    <source>
        <dbReference type="ARBA" id="ARBA00022655"/>
    </source>
</evidence>
<accession>A0A6S6WSF7</accession>
<evidence type="ECO:0000256" key="5">
    <source>
        <dbReference type="ARBA" id="ARBA00022741"/>
    </source>
</evidence>
<keyword evidence="6 8" id="KW-0067">ATP-binding</keyword>
<evidence type="ECO:0000256" key="3">
    <source>
        <dbReference type="ARBA" id="ARBA00022598"/>
    </source>
</evidence>
<sequence>MQVLKSLEELRAWRQLQQGSLALVPTMGNLHEGHLKLTDLAQQHADQVVTSIFVNPLQFGANEDLDSYPRTLEADCQALAERGVDAVFAPQVKDVYPRGLEAQTFIDVPSTSEILCGASRPGHFRGVATVVAKLFNMVQPDLAVFGKKDYQQLQVIRLMAQDLSFPIEILGMPTERAEDGLALSSRNNYLSSSERQTAPRLYQVLQQTAVAISNNGTAIEQALAEARIALQDSGFRLDYLELRRQADLQPASQADSAKVLLVAAYLGRTRLIDNLTF</sequence>
<dbReference type="GO" id="GO:0015940">
    <property type="term" value="P:pantothenate biosynthetic process"/>
    <property type="evidence" value="ECO:0007669"/>
    <property type="project" value="UniProtKB-UniRule"/>
</dbReference>
<evidence type="ECO:0000256" key="7">
    <source>
        <dbReference type="ARBA" id="ARBA00048258"/>
    </source>
</evidence>
<name>A0A6S6WSF7_9GAMM</name>
<evidence type="ECO:0000313" key="10">
    <source>
        <dbReference type="Proteomes" id="UP000481517"/>
    </source>
</evidence>
<dbReference type="Pfam" id="PF02569">
    <property type="entry name" value="Pantoate_ligase"/>
    <property type="match status" value="1"/>
</dbReference>
<evidence type="ECO:0000256" key="6">
    <source>
        <dbReference type="ARBA" id="ARBA00022840"/>
    </source>
</evidence>
<dbReference type="GO" id="GO:0004592">
    <property type="term" value="F:pantoate-beta-alanine ligase activity"/>
    <property type="evidence" value="ECO:0007669"/>
    <property type="project" value="UniProtKB-UniRule"/>
</dbReference>
<dbReference type="PANTHER" id="PTHR21299:SF1">
    <property type="entry name" value="PANTOATE--BETA-ALANINE LIGASE"/>
    <property type="match status" value="1"/>
</dbReference>
<dbReference type="InterPro" id="IPR042176">
    <property type="entry name" value="Pantoate_ligase_C"/>
</dbReference>
<evidence type="ECO:0000256" key="1">
    <source>
        <dbReference type="ARBA" id="ARBA00004990"/>
    </source>
</evidence>